<dbReference type="Proteomes" id="UP000242814">
    <property type="component" value="Unassembled WGS sequence"/>
</dbReference>
<gene>
    <name evidence="1" type="ORF">ACO22_06823</name>
</gene>
<accession>A0A1D2J6F2</accession>
<organism evidence="1 2">
    <name type="scientific">Paracoccidioides brasiliensis</name>
    <dbReference type="NCBI Taxonomy" id="121759"/>
    <lineage>
        <taxon>Eukaryota</taxon>
        <taxon>Fungi</taxon>
        <taxon>Dikarya</taxon>
        <taxon>Ascomycota</taxon>
        <taxon>Pezizomycotina</taxon>
        <taxon>Eurotiomycetes</taxon>
        <taxon>Eurotiomycetidae</taxon>
        <taxon>Onygenales</taxon>
        <taxon>Ajellomycetaceae</taxon>
        <taxon>Paracoccidioides</taxon>
    </lineage>
</organism>
<sequence length="309" mass="35377">MPLPNVDTLEVPYKTTIKSFTREFMIPQAPSFTQQHVSALKTLDTWNTVRTFTYADIMIQEPVFDRVTVYFNFRRFLTGNPIYPTSTSPLLQTHSPSSGFPLAPRESHYRLFSILKKRAKTHSPSTTTSSLANLRGSRFQSNGEDERLDGFVSRIMFVPHIEVVLNAGRFAQQRRRGRPRNREWNGVYSLDQAVLFPEIAIFSKIQFHNISLPHSSSQFSKYSEFLHGILHVRELVRSVAKTCVFSSPIVGKILFKYSPIYKSNSLVFMVKRHFGHSASRAGNMLLPSLLAKEITNFAGNQNNELQKWN</sequence>
<name>A0A1D2J6F2_PARBR</name>
<protein>
    <submittedName>
        <fullName evidence="1">Uncharacterized protein</fullName>
    </submittedName>
</protein>
<dbReference type="VEuPathDB" id="FungiDB:PABG_05307"/>
<dbReference type="EMBL" id="LZYO01000406">
    <property type="protein sequence ID" value="ODH13883.1"/>
    <property type="molecule type" value="Genomic_DNA"/>
</dbReference>
<evidence type="ECO:0000313" key="2">
    <source>
        <dbReference type="Proteomes" id="UP000242814"/>
    </source>
</evidence>
<comment type="caution">
    <text evidence="1">The sequence shown here is derived from an EMBL/GenBank/DDBJ whole genome shotgun (WGS) entry which is preliminary data.</text>
</comment>
<dbReference type="AlphaFoldDB" id="A0A1D2J6F2"/>
<evidence type="ECO:0000313" key="1">
    <source>
        <dbReference type="EMBL" id="ODH13883.1"/>
    </source>
</evidence>
<proteinExistence type="predicted"/>
<reference evidence="1 2" key="1">
    <citation type="submission" date="2016-06" db="EMBL/GenBank/DDBJ databases">
        <authorList>
            <person name="Kjaerup R.B."/>
            <person name="Dalgaard T.S."/>
            <person name="Juul-Madsen H.R."/>
        </authorList>
    </citation>
    <scope>NUCLEOTIDE SEQUENCE [LARGE SCALE GENOMIC DNA]</scope>
    <source>
        <strain evidence="1 2">Pb300</strain>
    </source>
</reference>
<dbReference type="VEuPathDB" id="FungiDB:PADG_06946"/>